<dbReference type="EMBL" id="AZDA01000090">
    <property type="protein sequence ID" value="KRK34648.1"/>
    <property type="molecule type" value="Genomic_DNA"/>
</dbReference>
<evidence type="ECO:0000313" key="2">
    <source>
        <dbReference type="Proteomes" id="UP000051461"/>
    </source>
</evidence>
<accession>A0A0R1GKY4</accession>
<evidence type="ECO:0000313" key="1">
    <source>
        <dbReference type="EMBL" id="KRK34648.1"/>
    </source>
</evidence>
<keyword evidence="2" id="KW-1185">Reference proteome</keyword>
<organism evidence="1 2">
    <name type="scientific">Loigolactobacillus bifermentans DSM 20003</name>
    <dbReference type="NCBI Taxonomy" id="1423726"/>
    <lineage>
        <taxon>Bacteria</taxon>
        <taxon>Bacillati</taxon>
        <taxon>Bacillota</taxon>
        <taxon>Bacilli</taxon>
        <taxon>Lactobacillales</taxon>
        <taxon>Lactobacillaceae</taxon>
        <taxon>Loigolactobacillus</taxon>
    </lineage>
</organism>
<dbReference type="Proteomes" id="UP000051461">
    <property type="component" value="Unassembled WGS sequence"/>
</dbReference>
<name>A0A0R1GKY4_9LACO</name>
<protein>
    <submittedName>
        <fullName evidence="1">Uncharacterized protein</fullName>
    </submittedName>
</protein>
<dbReference type="PATRIC" id="fig|1423726.3.peg.416"/>
<dbReference type="STRING" id="1423726.FC07_GL000400"/>
<sequence>MKVCPHQAIEYYLGEDIGGKGGTLQAKVNRKAIEWTACQKGCLLEKIITSREASNKY</sequence>
<dbReference type="AlphaFoldDB" id="A0A0R1GKY4"/>
<gene>
    <name evidence="1" type="ORF">FC07_GL000400</name>
</gene>
<reference evidence="1 2" key="1">
    <citation type="journal article" date="2015" name="Genome Announc.">
        <title>Expanding the biotechnology potential of lactobacilli through comparative genomics of 213 strains and associated genera.</title>
        <authorList>
            <person name="Sun Z."/>
            <person name="Harris H.M."/>
            <person name="McCann A."/>
            <person name="Guo C."/>
            <person name="Argimon S."/>
            <person name="Zhang W."/>
            <person name="Yang X."/>
            <person name="Jeffery I.B."/>
            <person name="Cooney J.C."/>
            <person name="Kagawa T.F."/>
            <person name="Liu W."/>
            <person name="Song Y."/>
            <person name="Salvetti E."/>
            <person name="Wrobel A."/>
            <person name="Rasinkangas P."/>
            <person name="Parkhill J."/>
            <person name="Rea M.C."/>
            <person name="O'Sullivan O."/>
            <person name="Ritari J."/>
            <person name="Douillard F.P."/>
            <person name="Paul Ross R."/>
            <person name="Yang R."/>
            <person name="Briner A.E."/>
            <person name="Felis G.E."/>
            <person name="de Vos W.M."/>
            <person name="Barrangou R."/>
            <person name="Klaenhammer T.R."/>
            <person name="Caufield P.W."/>
            <person name="Cui Y."/>
            <person name="Zhang H."/>
            <person name="O'Toole P.W."/>
        </authorList>
    </citation>
    <scope>NUCLEOTIDE SEQUENCE [LARGE SCALE GENOMIC DNA]</scope>
    <source>
        <strain evidence="1 2">DSM 20003</strain>
    </source>
</reference>
<comment type="caution">
    <text evidence="1">The sequence shown here is derived from an EMBL/GenBank/DDBJ whole genome shotgun (WGS) entry which is preliminary data.</text>
</comment>
<proteinExistence type="predicted"/>